<comment type="caution">
    <text evidence="2">The sequence shown here is derived from an EMBL/GenBank/DDBJ whole genome shotgun (WGS) entry which is preliminary data.</text>
</comment>
<dbReference type="OrthoDB" id="879713at2759"/>
<evidence type="ECO:0000256" key="1">
    <source>
        <dbReference type="SAM" id="Phobius"/>
    </source>
</evidence>
<keyword evidence="1" id="KW-0472">Membrane</keyword>
<dbReference type="EMBL" id="CACTIH010001878">
    <property type="protein sequence ID" value="CAA2967200.1"/>
    <property type="molecule type" value="Genomic_DNA"/>
</dbReference>
<organism evidence="2 3">
    <name type="scientific">Olea europaea subsp. europaea</name>
    <dbReference type="NCBI Taxonomy" id="158383"/>
    <lineage>
        <taxon>Eukaryota</taxon>
        <taxon>Viridiplantae</taxon>
        <taxon>Streptophyta</taxon>
        <taxon>Embryophyta</taxon>
        <taxon>Tracheophyta</taxon>
        <taxon>Spermatophyta</taxon>
        <taxon>Magnoliopsida</taxon>
        <taxon>eudicotyledons</taxon>
        <taxon>Gunneridae</taxon>
        <taxon>Pentapetalae</taxon>
        <taxon>asterids</taxon>
        <taxon>lamiids</taxon>
        <taxon>Lamiales</taxon>
        <taxon>Oleaceae</taxon>
        <taxon>Oleeae</taxon>
        <taxon>Olea</taxon>
    </lineage>
</organism>
<protein>
    <submittedName>
        <fullName evidence="2">Uncharacterized protein</fullName>
    </submittedName>
</protein>
<gene>
    <name evidence="2" type="ORF">OLEA9_A110970</name>
</gene>
<dbReference type="AlphaFoldDB" id="A0A8S0QHE4"/>
<dbReference type="Proteomes" id="UP000594638">
    <property type="component" value="Unassembled WGS sequence"/>
</dbReference>
<accession>A0A8S0QHE4</accession>
<reference evidence="2 3" key="1">
    <citation type="submission" date="2019-12" db="EMBL/GenBank/DDBJ databases">
        <authorList>
            <person name="Alioto T."/>
            <person name="Alioto T."/>
            <person name="Gomez Garrido J."/>
        </authorList>
    </citation>
    <scope>NUCLEOTIDE SEQUENCE [LARGE SCALE GENOMIC DNA]</scope>
</reference>
<feature type="transmembrane region" description="Helical" evidence="1">
    <location>
        <begin position="220"/>
        <end position="244"/>
    </location>
</feature>
<evidence type="ECO:0000313" key="2">
    <source>
        <dbReference type="EMBL" id="CAA2967200.1"/>
    </source>
</evidence>
<keyword evidence="3" id="KW-1185">Reference proteome</keyword>
<proteinExistence type="predicted"/>
<keyword evidence="1" id="KW-0812">Transmembrane</keyword>
<name>A0A8S0QHE4_OLEEU</name>
<keyword evidence="1" id="KW-1133">Transmembrane helix</keyword>
<evidence type="ECO:0000313" key="3">
    <source>
        <dbReference type="Proteomes" id="UP000594638"/>
    </source>
</evidence>
<sequence length="253" mass="28995">MQAITQPSIQRSPTIQFAQATLPTETSPPIERKRRGRTRGLGTSQIVKATHRMLKIMYEDSDGGPTGSKTSRFVFEIGCSVRIFVPLQKIFWKDVTEFEKSPIYDKVKKEMVDIQTTQRAHVVGEESESQGVQLIANDIAAQVLGTTSCYYRGLGKGPKIPRATSRADMTQRENAKLRQVVHNLQSQNEHVLVEFLLLLIPHHHHHELIKSHIMIISLKLFYSIYMVLYFMVNTPLLHMLLFWIKLVFSYFGI</sequence>
<dbReference type="Gramene" id="OE9A110970T3">
    <property type="protein sequence ID" value="OE9A110970C3"/>
    <property type="gene ID" value="OE9A110970"/>
</dbReference>